<dbReference type="PROSITE" id="PS50043">
    <property type="entry name" value="HTH_LUXR_2"/>
    <property type="match status" value="1"/>
</dbReference>
<dbReference type="CDD" id="cd06170">
    <property type="entry name" value="LuxR_C_like"/>
    <property type="match status" value="1"/>
</dbReference>
<sequence>MSVRLLPDAISAATAQAQVATIPRLPPAHVARPRLADALLAADCRLRLICAPAGFGKTVLMSECARRMPADTTLVWLDLGGRFFSPQELYAQLAAALGFPVVDGDVQRQLIALLGQVRQPLWIMLDDYPREVCPALDACLDMLLEQTADSVSWWVNSRRQPAWKLPRLLLQGHLFELDAAALALTAEELAQVLRAYRLQLPADSFQQLLAGTEGWPAGVCLMLLNADEQALRERLLAGTPLLRDYIQREVLQGQSEDIRRALFALARMPRFSAELCDHVLDCTGADLLDVLKTFQLFVRQIDNCGEWFRLWRPLALLLQRFPEATSSTQVHLRACQWFASRGDMREAVEHALWAGQPEVAANYLQRYGQEQLLIGDNVSHFLKWRSELPQDLFASTTRLIVLQGWALIVSARLDEVDDCLAELSKFFPQPDARRQIQLLAQWQALRGFLARLRGEPEAREHCLQALEVLSDHAWAQRVLCLQALTQHAMAESELELAQHYNSEGMKLARLKGSVLYEVMLSVDRIQLLELTGEFERAVGVLDEALRALRDTVRHSPIIGRLQLLQGHLLAYQGLDEQAREAYQQGRLETETCGDSYAFFGYVGLAELAARNHEFADAYHWLREAERLTQWRHVPEARFRGILRLITGVAWLHQGELKKARTALEQVRQLFEGQRFLPPSGFYELLPRLRRYLAVIDMLEGQPDAAVQALQGLIERNLRAQRLGLACECRFSLAEALLACGQPLEADQELRKALSEAVRQQLVKPLYELQHRQPQWLARILPAATRGESLRDRLQQYEREPGEAPACGDDVLLSNRELTVLRLIAQGCSNQEIAEQLFISLHTVKTHARRINTKLGVARRTQAVAKAKALAWL</sequence>
<dbReference type="GO" id="GO:0006355">
    <property type="term" value="P:regulation of DNA-templated transcription"/>
    <property type="evidence" value="ECO:0007669"/>
    <property type="project" value="InterPro"/>
</dbReference>
<proteinExistence type="predicted"/>
<accession>A0A8E2QBZ7</accession>
<dbReference type="InterPro" id="IPR016032">
    <property type="entry name" value="Sig_transdc_resp-reg_C-effctor"/>
</dbReference>
<feature type="domain" description="HTH luxR-type" evidence="4">
    <location>
        <begin position="805"/>
        <end position="870"/>
    </location>
</feature>
<dbReference type="Gene3D" id="1.10.10.10">
    <property type="entry name" value="Winged helix-like DNA-binding domain superfamily/Winged helix DNA-binding domain"/>
    <property type="match status" value="1"/>
</dbReference>
<dbReference type="Pfam" id="PF25873">
    <property type="entry name" value="WHD_MalT"/>
    <property type="match status" value="1"/>
</dbReference>
<dbReference type="SUPFAM" id="SSF46894">
    <property type="entry name" value="C-terminal effector domain of the bipartite response regulators"/>
    <property type="match status" value="1"/>
</dbReference>
<dbReference type="RefSeq" id="WP_102828705.1">
    <property type="nucleotide sequence ID" value="NZ_CP065721.1"/>
</dbReference>
<evidence type="ECO:0000256" key="3">
    <source>
        <dbReference type="ARBA" id="ARBA00023163"/>
    </source>
</evidence>
<dbReference type="PROSITE" id="PS00622">
    <property type="entry name" value="HTH_LUXR_1"/>
    <property type="match status" value="1"/>
</dbReference>
<gene>
    <name evidence="5" type="ORF">CXK95_11325</name>
</gene>
<dbReference type="Proteomes" id="UP000235881">
    <property type="component" value="Unassembled WGS sequence"/>
</dbReference>
<dbReference type="SMART" id="SM00421">
    <property type="entry name" value="HTH_LUXR"/>
    <property type="match status" value="1"/>
</dbReference>
<dbReference type="InterPro" id="IPR036388">
    <property type="entry name" value="WH-like_DNA-bd_sf"/>
</dbReference>
<name>A0A8E2QBZ7_9GAMM</name>
<keyword evidence="6" id="KW-1185">Reference proteome</keyword>
<reference evidence="5 6" key="1">
    <citation type="submission" date="2018-01" db="EMBL/GenBank/DDBJ databases">
        <title>Denitrification phenotypes of diverse strains of Pseudomonas stutzeri.</title>
        <authorList>
            <person name="Milligan D.A."/>
            <person name="Bergaust L."/>
            <person name="Bakken L.R."/>
            <person name="Frostegard A."/>
        </authorList>
    </citation>
    <scope>NUCLEOTIDE SEQUENCE [LARGE SCALE GENOMIC DNA]</scope>
    <source>
        <strain evidence="5 6">DSM 50238</strain>
    </source>
</reference>
<dbReference type="SUPFAM" id="SSF48452">
    <property type="entry name" value="TPR-like"/>
    <property type="match status" value="1"/>
</dbReference>
<dbReference type="Gene3D" id="1.25.40.10">
    <property type="entry name" value="Tetratricopeptide repeat domain"/>
    <property type="match status" value="1"/>
</dbReference>
<dbReference type="InterPro" id="IPR027417">
    <property type="entry name" value="P-loop_NTPase"/>
</dbReference>
<dbReference type="PANTHER" id="PTHR44688:SF16">
    <property type="entry name" value="DNA-BINDING TRANSCRIPTIONAL ACTIVATOR DEVR_DOSR"/>
    <property type="match status" value="1"/>
</dbReference>
<dbReference type="Pfam" id="PF17874">
    <property type="entry name" value="TPR_MalT"/>
    <property type="match status" value="1"/>
</dbReference>
<evidence type="ECO:0000313" key="6">
    <source>
        <dbReference type="Proteomes" id="UP000235881"/>
    </source>
</evidence>
<comment type="caution">
    <text evidence="5">The sequence shown here is derived from an EMBL/GenBank/DDBJ whole genome shotgun (WGS) entry which is preliminary data.</text>
</comment>
<dbReference type="Pfam" id="PF00196">
    <property type="entry name" value="GerE"/>
    <property type="match status" value="1"/>
</dbReference>
<dbReference type="PANTHER" id="PTHR44688">
    <property type="entry name" value="DNA-BINDING TRANSCRIPTIONAL ACTIVATOR DEVR_DOSR"/>
    <property type="match status" value="1"/>
</dbReference>
<evidence type="ECO:0000313" key="5">
    <source>
        <dbReference type="EMBL" id="PNF76007.1"/>
    </source>
</evidence>
<organism evidence="5 6">
    <name type="scientific">Stutzerimonas degradans</name>
    <dbReference type="NCBI Taxonomy" id="2968968"/>
    <lineage>
        <taxon>Bacteria</taxon>
        <taxon>Pseudomonadati</taxon>
        <taxon>Pseudomonadota</taxon>
        <taxon>Gammaproteobacteria</taxon>
        <taxon>Pseudomonadales</taxon>
        <taxon>Pseudomonadaceae</taxon>
        <taxon>Stutzerimonas</taxon>
    </lineage>
</organism>
<keyword evidence="1" id="KW-0805">Transcription regulation</keyword>
<dbReference type="InterPro" id="IPR011990">
    <property type="entry name" value="TPR-like_helical_dom_sf"/>
</dbReference>
<protein>
    <submittedName>
        <fullName evidence="5">Helix-turn-helix transcriptional regulator</fullName>
    </submittedName>
</protein>
<keyword evidence="3" id="KW-0804">Transcription</keyword>
<dbReference type="InterPro" id="IPR059106">
    <property type="entry name" value="WHD_MalT"/>
</dbReference>
<evidence type="ECO:0000259" key="4">
    <source>
        <dbReference type="PROSITE" id="PS50043"/>
    </source>
</evidence>
<dbReference type="AlphaFoldDB" id="A0A8E2QBZ7"/>
<dbReference type="PRINTS" id="PR00038">
    <property type="entry name" value="HTHLUXR"/>
</dbReference>
<dbReference type="InterPro" id="IPR000792">
    <property type="entry name" value="Tscrpt_reg_LuxR_C"/>
</dbReference>
<evidence type="ECO:0000256" key="1">
    <source>
        <dbReference type="ARBA" id="ARBA00023015"/>
    </source>
</evidence>
<dbReference type="InterPro" id="IPR041617">
    <property type="entry name" value="TPR_MalT"/>
</dbReference>
<keyword evidence="2" id="KW-0238">DNA-binding</keyword>
<dbReference type="EMBL" id="POUK01000004">
    <property type="protein sequence ID" value="PNF76007.1"/>
    <property type="molecule type" value="Genomic_DNA"/>
</dbReference>
<dbReference type="SUPFAM" id="SSF52540">
    <property type="entry name" value="P-loop containing nucleoside triphosphate hydrolases"/>
    <property type="match status" value="1"/>
</dbReference>
<evidence type="ECO:0000256" key="2">
    <source>
        <dbReference type="ARBA" id="ARBA00023125"/>
    </source>
</evidence>
<dbReference type="GO" id="GO:0003677">
    <property type="term" value="F:DNA binding"/>
    <property type="evidence" value="ECO:0007669"/>
    <property type="project" value="UniProtKB-KW"/>
</dbReference>